<dbReference type="Pfam" id="PF00795">
    <property type="entry name" value="CN_hydrolase"/>
    <property type="match status" value="1"/>
</dbReference>
<organism evidence="2 3">
    <name type="scientific">Candidatus Galligastranaerophilus intestinavium</name>
    <dbReference type="NCBI Taxonomy" id="2840836"/>
    <lineage>
        <taxon>Bacteria</taxon>
        <taxon>Candidatus Galligastranaerophilus</taxon>
    </lineage>
</organism>
<evidence type="ECO:0000313" key="3">
    <source>
        <dbReference type="Proteomes" id="UP000886865"/>
    </source>
</evidence>
<gene>
    <name evidence="2" type="ORF">IAA86_08950</name>
</gene>
<evidence type="ECO:0000259" key="1">
    <source>
        <dbReference type="PROSITE" id="PS50263"/>
    </source>
</evidence>
<dbReference type="PROSITE" id="PS50263">
    <property type="entry name" value="CN_HYDROLASE"/>
    <property type="match status" value="1"/>
</dbReference>
<dbReference type="InterPro" id="IPR036526">
    <property type="entry name" value="C-N_Hydrolase_sf"/>
</dbReference>
<reference evidence="2" key="2">
    <citation type="journal article" date="2021" name="PeerJ">
        <title>Extensive microbial diversity within the chicken gut microbiome revealed by metagenomics and culture.</title>
        <authorList>
            <person name="Gilroy R."/>
            <person name="Ravi A."/>
            <person name="Getino M."/>
            <person name="Pursley I."/>
            <person name="Horton D.L."/>
            <person name="Alikhan N.F."/>
            <person name="Baker D."/>
            <person name="Gharbi K."/>
            <person name="Hall N."/>
            <person name="Watson M."/>
            <person name="Adriaenssens E.M."/>
            <person name="Foster-Nyarko E."/>
            <person name="Jarju S."/>
            <person name="Secka A."/>
            <person name="Antonio M."/>
            <person name="Oren A."/>
            <person name="Chaudhuri R.R."/>
            <person name="La Ragione R."/>
            <person name="Hildebrand F."/>
            <person name="Pallen M.J."/>
        </authorList>
    </citation>
    <scope>NUCLEOTIDE SEQUENCE</scope>
    <source>
        <strain evidence="2">CHK152-2871</strain>
    </source>
</reference>
<dbReference type="AlphaFoldDB" id="A0A9D1JZM1"/>
<dbReference type="SUPFAM" id="SSF56317">
    <property type="entry name" value="Carbon-nitrogen hydrolase"/>
    <property type="match status" value="1"/>
</dbReference>
<dbReference type="InterPro" id="IPR003010">
    <property type="entry name" value="C-N_Hydrolase"/>
</dbReference>
<feature type="domain" description="CN hydrolase" evidence="1">
    <location>
        <begin position="4"/>
        <end position="255"/>
    </location>
</feature>
<sequence length="271" mass="30361">MAKARILNIQLSPKIGDKLYNCNKVGQYISNNAKNGLDLVVVPEFFSTGIDSTSFVEYPEAQENSGVLAYFSEIAKQFSTNIICGSVIEKTADKKLYNTSYALDRKGKIISKYRKIHLYNYLGGNEGKTITQGNTPVVVDFDFAKVGMSICFDIRYPLLYKNLIKMGAEIIVSPSAWCIPSSSNADDMADFINCWRAFNVSRAAENLVYFVTSNLVGINSQYLYCIGNSMVTDPLGRIISNQQNSEGAKYLELDMEVVRKLKKQYPIYNLD</sequence>
<dbReference type="Gene3D" id="3.60.110.10">
    <property type="entry name" value="Carbon-nitrogen hydrolase"/>
    <property type="match status" value="1"/>
</dbReference>
<comment type="caution">
    <text evidence="2">The sequence shown here is derived from an EMBL/GenBank/DDBJ whole genome shotgun (WGS) entry which is preliminary data.</text>
</comment>
<dbReference type="PANTHER" id="PTHR23088">
    <property type="entry name" value="NITRILASE-RELATED"/>
    <property type="match status" value="1"/>
</dbReference>
<protein>
    <recommendedName>
        <fullName evidence="1">CN hydrolase domain-containing protein</fullName>
    </recommendedName>
</protein>
<dbReference type="PANTHER" id="PTHR23088:SF27">
    <property type="entry name" value="DEAMINATED GLUTATHIONE AMIDASE"/>
    <property type="match status" value="1"/>
</dbReference>
<reference evidence="2" key="1">
    <citation type="submission" date="2020-10" db="EMBL/GenBank/DDBJ databases">
        <authorList>
            <person name="Gilroy R."/>
        </authorList>
    </citation>
    <scope>NUCLEOTIDE SEQUENCE</scope>
    <source>
        <strain evidence="2">CHK152-2871</strain>
    </source>
</reference>
<proteinExistence type="predicted"/>
<evidence type="ECO:0000313" key="2">
    <source>
        <dbReference type="EMBL" id="HIS75128.1"/>
    </source>
</evidence>
<dbReference type="Proteomes" id="UP000886865">
    <property type="component" value="Unassembled WGS sequence"/>
</dbReference>
<accession>A0A9D1JZM1</accession>
<dbReference type="EMBL" id="DVJQ01000076">
    <property type="protein sequence ID" value="HIS75128.1"/>
    <property type="molecule type" value="Genomic_DNA"/>
</dbReference>
<name>A0A9D1JZM1_9BACT</name>